<keyword evidence="6" id="KW-1185">Reference proteome</keyword>
<evidence type="ECO:0000313" key="6">
    <source>
        <dbReference type="Proteomes" id="UP000536746"/>
    </source>
</evidence>
<keyword evidence="2" id="KW-0012">Acyltransferase</keyword>
<evidence type="ECO:0000256" key="2">
    <source>
        <dbReference type="ARBA" id="ARBA00023315"/>
    </source>
</evidence>
<comment type="caution">
    <text evidence="5">The sequence shown here is derived from an EMBL/GenBank/DDBJ whole genome shotgun (WGS) entry which is preliminary data.</text>
</comment>
<keyword evidence="1" id="KW-0808">Transferase</keyword>
<accession>A0ABX2M5U4</accession>
<dbReference type="EMBL" id="JABFMT010000025">
    <property type="protein sequence ID" value="NUU03631.1"/>
    <property type="molecule type" value="Genomic_DNA"/>
</dbReference>
<dbReference type="InterPro" id="IPR000182">
    <property type="entry name" value="GNAT_dom"/>
</dbReference>
<feature type="domain" description="N-acetyltransferase" evidence="4">
    <location>
        <begin position="26"/>
        <end position="183"/>
    </location>
</feature>
<comment type="similarity">
    <text evidence="3">Belongs to the acetyltransferase family. RimJ subfamily.</text>
</comment>
<proteinExistence type="inferred from homology"/>
<evidence type="ECO:0000256" key="3">
    <source>
        <dbReference type="ARBA" id="ARBA00038502"/>
    </source>
</evidence>
<name>A0ABX2M5U4_9BURK</name>
<sequence>MQAPLRLTTPRLLLRQPQSADAQALLDYRLRNREHLRPWEPARDESFFTLDAQRRLLQEQAARMDDGCALHLVLAPAASPAAVIGECNFSNIVRGPFQACHLGFSLDAAAQGQGLMHEALQRALAHVFDVLGLHRVMANHMPENLRSARLLEKLGFDKEGLARAYLHINGAWADHVLTALVAESR</sequence>
<dbReference type="PANTHER" id="PTHR43792:SF8">
    <property type="entry name" value="[RIBOSOMAL PROTEIN US5]-ALANINE N-ACETYLTRANSFERASE"/>
    <property type="match status" value="1"/>
</dbReference>
<dbReference type="RefSeq" id="WP_079214191.1">
    <property type="nucleotide sequence ID" value="NZ_CP018845.1"/>
</dbReference>
<dbReference type="Pfam" id="PF13302">
    <property type="entry name" value="Acetyltransf_3"/>
    <property type="match status" value="1"/>
</dbReference>
<dbReference type="SUPFAM" id="SSF55729">
    <property type="entry name" value="Acyl-CoA N-acyltransferases (Nat)"/>
    <property type="match status" value="1"/>
</dbReference>
<dbReference type="Proteomes" id="UP000536746">
    <property type="component" value="Unassembled WGS sequence"/>
</dbReference>
<gene>
    <name evidence="5" type="ORF">HNO84_18625</name>
</gene>
<evidence type="ECO:0000256" key="1">
    <source>
        <dbReference type="ARBA" id="ARBA00022679"/>
    </source>
</evidence>
<evidence type="ECO:0000313" key="5">
    <source>
        <dbReference type="EMBL" id="NUU03631.1"/>
    </source>
</evidence>
<evidence type="ECO:0000259" key="4">
    <source>
        <dbReference type="PROSITE" id="PS51186"/>
    </source>
</evidence>
<dbReference type="PANTHER" id="PTHR43792">
    <property type="entry name" value="GNAT FAMILY, PUTATIVE (AFU_ORTHOLOGUE AFUA_3G00765)-RELATED-RELATED"/>
    <property type="match status" value="1"/>
</dbReference>
<dbReference type="PROSITE" id="PS51186">
    <property type="entry name" value="GNAT"/>
    <property type="match status" value="1"/>
</dbReference>
<dbReference type="InterPro" id="IPR016181">
    <property type="entry name" value="Acyl_CoA_acyltransferase"/>
</dbReference>
<protein>
    <submittedName>
        <fullName evidence="5">GNAT family N-acetyltransferase</fullName>
    </submittedName>
</protein>
<reference evidence="5 6" key="1">
    <citation type="journal article" date="2020" name="Front. Plant Sci.">
        <title>Isolation of Rhizosphere Bacteria That Improve Quality and Water Stress Tolerance in Greenhouse Ornamentals.</title>
        <authorList>
            <person name="Nordstedt N.P."/>
            <person name="Jones M.L."/>
        </authorList>
    </citation>
    <scope>NUCLEOTIDE SEQUENCE [LARGE SCALE GENOMIC DNA]</scope>
    <source>
        <strain evidence="5 6">C6C2</strain>
    </source>
</reference>
<organism evidence="5 6">
    <name type="scientific">Herbaspirillum robiniae</name>
    <dbReference type="NCBI Taxonomy" id="2014887"/>
    <lineage>
        <taxon>Bacteria</taxon>
        <taxon>Pseudomonadati</taxon>
        <taxon>Pseudomonadota</taxon>
        <taxon>Betaproteobacteria</taxon>
        <taxon>Burkholderiales</taxon>
        <taxon>Oxalobacteraceae</taxon>
        <taxon>Herbaspirillum</taxon>
    </lineage>
</organism>
<dbReference type="InterPro" id="IPR051531">
    <property type="entry name" value="N-acetyltransferase"/>
</dbReference>
<dbReference type="Gene3D" id="3.40.630.30">
    <property type="match status" value="1"/>
</dbReference>